<evidence type="ECO:0000313" key="3">
    <source>
        <dbReference type="Proteomes" id="UP000596742"/>
    </source>
</evidence>
<organism evidence="2 3">
    <name type="scientific">Mytilus galloprovincialis</name>
    <name type="common">Mediterranean mussel</name>
    <dbReference type="NCBI Taxonomy" id="29158"/>
    <lineage>
        <taxon>Eukaryota</taxon>
        <taxon>Metazoa</taxon>
        <taxon>Spiralia</taxon>
        <taxon>Lophotrochozoa</taxon>
        <taxon>Mollusca</taxon>
        <taxon>Bivalvia</taxon>
        <taxon>Autobranchia</taxon>
        <taxon>Pteriomorphia</taxon>
        <taxon>Mytilida</taxon>
        <taxon>Mytiloidea</taxon>
        <taxon>Mytilidae</taxon>
        <taxon>Mytilinae</taxon>
        <taxon>Mytilus</taxon>
    </lineage>
</organism>
<accession>A0A8B6EDI4</accession>
<evidence type="ECO:0000256" key="1">
    <source>
        <dbReference type="SAM" id="Coils"/>
    </source>
</evidence>
<comment type="caution">
    <text evidence="2">The sequence shown here is derived from an EMBL/GenBank/DDBJ whole genome shotgun (WGS) entry which is preliminary data.</text>
</comment>
<protein>
    <recommendedName>
        <fullName evidence="4">Band 7 domain-containing protein</fullName>
    </recommendedName>
</protein>
<name>A0A8B6EDI4_MYTGA</name>
<keyword evidence="3" id="KW-1185">Reference proteome</keyword>
<dbReference type="OrthoDB" id="6097268at2759"/>
<keyword evidence="1" id="KW-0175">Coiled coil</keyword>
<evidence type="ECO:0008006" key="4">
    <source>
        <dbReference type="Google" id="ProtNLM"/>
    </source>
</evidence>
<dbReference type="EMBL" id="UYJE01004976">
    <property type="protein sequence ID" value="VDI32928.1"/>
    <property type="molecule type" value="Genomic_DNA"/>
</dbReference>
<proteinExistence type="predicted"/>
<gene>
    <name evidence="2" type="ORF">MGAL_10B045424</name>
</gene>
<feature type="coiled-coil region" evidence="1">
    <location>
        <begin position="1124"/>
        <end position="1173"/>
    </location>
</feature>
<evidence type="ECO:0000313" key="2">
    <source>
        <dbReference type="EMBL" id="VDI32928.1"/>
    </source>
</evidence>
<sequence length="1249" mass="145462">MENDSEFAFESEDFFIMKTTCPENTTMYLRQQCEGLKNVSEQVQHLPVTSKDTHFTYQNKFCAECNYDSNIEFWSSNAVCDRPVDFNFMSNFEEIVELTMINKCKFGSFLSNPFIRGCRKIYGENIISSCNVTGTWKVYDPSIEWACHNYDNLYHKFRNVFCYICNPPVSMDPVIGQCNTTGEWDKLDDYHIKACNNLGHTPTTYPFKNVYCYTCNINSNKAEYVLSHDAFKEIKESIYNERYFKYEFTKVFFSGLGNLFSAEELKNISHIQQKRKQNSLRTELYHKYYAMTGNGDFCKNVSNLIEQDRRCSCDEYCHFNVTNPCCIDEVFKKSTSCISSKNFELLVYDGCENILHDSNPLAQKCLSTDVTKEKNFLSLLPVTDTFSSVNYRNIYCGFCRYFTNYDQLYANEYIYLIETFRFWNFNYICEAPLPITYHVNFAELLNYRHQSKCNVIFDPINCGKLCDKKEKRSCNDENSSLEWACKNYDSPTKDVNFYYKLNNLSLQEGSNIFCAMCETGSQVPTIDSCNSTGRWERHEETLKQRCISLPAVPYHTPYKNIFCKMCNEETQRYNGTYSIEQNCEFIDNFTKPIHFRTLFSVFLYSDDEIYYFSKQTCQENEIFDSMLGRCRKIVCYPGRILIDAKCVPLVPYTSNLGYVLAFGIDLVLPFDVENPNTVMKSFQETIWSHIKVFVGLPDQFIEVSIISTDRSCNVYDKWTVGNIHMTVFLKIFISTSVYRAQIEENLFTVMHSTFTFFLPCSVNSNGCQIGGKFSFDENALYLPTVLTFMSLQNKCVLNKVTNITNTFRYAHQQVSSLFGCSQIQLEKDEIKVTEDGRQMTIIRFGVVLSAYEMKFKTVREGQQAVIYNHLGQGRLLEGPQRIFLYRERLTYLKLFTADLYDYLVVKDIDGNITNKRGPCKMFCNPLLVESIEVKQAIKIDANHMIVVYKRLKDSDVQRRVIQGPSVFVPEAEEWLHQFSWHGCDAKDKTRMIPGFYKFQQLAVIPDQFYYNVKEVRTLDDTMITVKLMIFYELKDVLKMLDTTQDPIADMINAVCSDVIAFSGKITFEDFLKQTHDLSELKSFSQLLQRADRIGYTIQKVVFRGYHASEQLQAMQSSAIESRTQLRLNVEIEEQKQKLADLKITKEQERAKLVQEMEKEKQDHKQKMSVLKQTHDLEIRNLEQQQGLQVRSLMTKAKLDLKNAEDTYSTEYLKTLKDVDIDVTAYLVSQMDPPADEEIQMVKKTVTTSF</sequence>
<dbReference type="PANTHER" id="PTHR45902">
    <property type="entry name" value="LATROPHILIN RECEPTOR-LIKE PROTEIN A"/>
    <property type="match status" value="1"/>
</dbReference>
<reference evidence="2" key="1">
    <citation type="submission" date="2018-11" db="EMBL/GenBank/DDBJ databases">
        <authorList>
            <person name="Alioto T."/>
            <person name="Alioto T."/>
        </authorList>
    </citation>
    <scope>NUCLEOTIDE SEQUENCE</scope>
</reference>
<dbReference type="Proteomes" id="UP000596742">
    <property type="component" value="Unassembled WGS sequence"/>
</dbReference>
<dbReference type="PANTHER" id="PTHR45902:SF1">
    <property type="entry name" value="LATROPHILIN RECEPTOR-LIKE PROTEIN A"/>
    <property type="match status" value="1"/>
</dbReference>
<dbReference type="InterPro" id="IPR053231">
    <property type="entry name" value="GPCR_LN-TM7"/>
</dbReference>
<dbReference type="AlphaFoldDB" id="A0A8B6EDI4"/>